<dbReference type="AlphaFoldDB" id="A0A1G8YWM9"/>
<dbReference type="RefSeq" id="WP_084334228.1">
    <property type="nucleotide sequence ID" value="NZ_FNFD01000004.1"/>
</dbReference>
<dbReference type="OrthoDB" id="4146344at2"/>
<feature type="domain" description="Putative DNA-binding" evidence="1">
    <location>
        <begin position="5"/>
        <end position="91"/>
    </location>
</feature>
<organism evidence="3 4">
    <name type="scientific">Pseudomonas indica</name>
    <dbReference type="NCBI Taxonomy" id="137658"/>
    <lineage>
        <taxon>Bacteria</taxon>
        <taxon>Pseudomonadati</taxon>
        <taxon>Pseudomonadota</taxon>
        <taxon>Gammaproteobacteria</taxon>
        <taxon>Pseudomonadales</taxon>
        <taxon>Pseudomonadaceae</taxon>
        <taxon>Pseudomonas</taxon>
    </lineage>
</organism>
<evidence type="ECO:0000259" key="2">
    <source>
        <dbReference type="Pfam" id="PF22106"/>
    </source>
</evidence>
<dbReference type="Gene3D" id="1.10.150.690">
    <property type="entry name" value="DUF2063"/>
    <property type="match status" value="1"/>
</dbReference>
<dbReference type="InterPro" id="IPR044922">
    <property type="entry name" value="DUF2063_N_sf"/>
</dbReference>
<evidence type="ECO:0000259" key="1">
    <source>
        <dbReference type="Pfam" id="PF09836"/>
    </source>
</evidence>
<reference evidence="3 4" key="1">
    <citation type="submission" date="2016-10" db="EMBL/GenBank/DDBJ databases">
        <authorList>
            <person name="de Groot N.N."/>
        </authorList>
    </citation>
    <scope>NUCLEOTIDE SEQUENCE [LARGE SCALE GENOMIC DNA]</scope>
    <source>
        <strain evidence="3 4">JCM 21544</strain>
    </source>
</reference>
<dbReference type="InterPro" id="IPR018640">
    <property type="entry name" value="DUF2063"/>
</dbReference>
<dbReference type="Pfam" id="PF22106">
    <property type="entry name" value="NGO1945_C"/>
    <property type="match status" value="1"/>
</dbReference>
<name>A0A1G8YWM9_9PSED</name>
<dbReference type="InterPro" id="IPR054098">
    <property type="entry name" value="NGO1945-like_C"/>
</dbReference>
<evidence type="ECO:0000313" key="3">
    <source>
        <dbReference type="EMBL" id="SDK07262.1"/>
    </source>
</evidence>
<dbReference type="EMBL" id="FNFD01000004">
    <property type="protein sequence ID" value="SDK07262.1"/>
    <property type="molecule type" value="Genomic_DNA"/>
</dbReference>
<sequence>MTGIQAQRNFAARIRQPGVNPLPEGVPVERMAIYEQLFFNTIEGFLSSGFPVSRRLFDEARWRRLVGDFLAGHRCTTPYFPAVGEEFLGWLSDGHCPHANDPPFLLELAHYEWVELALELSPAELPSVGWSPLAWPLAYVWPVQRIGPDYRPEVPPEQPTCLLAWRDGQDRVRFMQLGPFAYRLALRLRGGETPEAALKHLAEESGIAPDAAFYLHADELLEAWRRQDIFIGSGSLPC</sequence>
<proteinExistence type="predicted"/>
<dbReference type="Proteomes" id="UP000198706">
    <property type="component" value="Unassembled WGS sequence"/>
</dbReference>
<gene>
    <name evidence="3" type="ORF">SAMN05216186_104132</name>
</gene>
<protein>
    <submittedName>
        <fullName evidence="3">Uncharacterized protein</fullName>
    </submittedName>
</protein>
<feature type="domain" description="NGO1945-like C-terminal" evidence="2">
    <location>
        <begin position="131"/>
        <end position="225"/>
    </location>
</feature>
<evidence type="ECO:0000313" key="4">
    <source>
        <dbReference type="Proteomes" id="UP000198706"/>
    </source>
</evidence>
<accession>A0A1G8YWM9</accession>
<dbReference type="Pfam" id="PF09836">
    <property type="entry name" value="DUF2063"/>
    <property type="match status" value="1"/>
</dbReference>
<dbReference type="Gene3D" id="3.90.930.50">
    <property type="match status" value="1"/>
</dbReference>
<keyword evidence="4" id="KW-1185">Reference proteome</keyword>
<dbReference type="STRING" id="137658.SAMN05216186_104132"/>